<feature type="transmembrane region" description="Helical" evidence="1">
    <location>
        <begin position="12"/>
        <end position="38"/>
    </location>
</feature>
<protein>
    <submittedName>
        <fullName evidence="2">Uncharacterized protein</fullName>
    </submittedName>
</protein>
<accession>A0AAU8P9A1</accession>
<dbReference type="Proteomes" id="UP000009229">
    <property type="component" value="Chromosome"/>
</dbReference>
<keyword evidence="1" id="KW-0812">Transmembrane</keyword>
<gene>
    <name evidence="2" type="ordered locus">Desku_0860</name>
</gene>
<dbReference type="AlphaFoldDB" id="A0AAU8P9A1"/>
<dbReference type="EMBL" id="CP002770">
    <property type="protein sequence ID" value="AEG14460.1"/>
    <property type="molecule type" value="Genomic_DNA"/>
</dbReference>
<evidence type="ECO:0000313" key="3">
    <source>
        <dbReference type="Proteomes" id="UP000009229"/>
    </source>
</evidence>
<keyword evidence="1" id="KW-1133">Transmembrane helix</keyword>
<organism evidence="2 3">
    <name type="scientific">Desulfofundulus kuznetsovii (strain DSM 6115 / VKM B-1805 / 17)</name>
    <name type="common">Desulfotomaculum kuznetsovii</name>
    <dbReference type="NCBI Taxonomy" id="760568"/>
    <lineage>
        <taxon>Bacteria</taxon>
        <taxon>Bacillati</taxon>
        <taxon>Bacillota</taxon>
        <taxon>Clostridia</taxon>
        <taxon>Eubacteriales</taxon>
        <taxon>Peptococcaceae</taxon>
        <taxon>Desulfofundulus</taxon>
    </lineage>
</organism>
<reference evidence="3" key="1">
    <citation type="submission" date="2011-05" db="EMBL/GenBank/DDBJ databases">
        <title>Complete sequence of Desulfotomaculum kuznetsovii DSM 6115.</title>
        <authorList>
            <person name="Lucas S."/>
            <person name="Han J."/>
            <person name="Lapidus A."/>
            <person name="Cheng J.-F."/>
            <person name="Goodwin L."/>
            <person name="Pitluck S."/>
            <person name="Peters L."/>
            <person name="Mikhailova N."/>
            <person name="Lu M."/>
            <person name="Saunders E."/>
            <person name="Han C."/>
            <person name="Tapia R."/>
            <person name="Land M."/>
            <person name="Hauser L."/>
            <person name="Kyrpides N."/>
            <person name="Ivanova N."/>
            <person name="Pagani I."/>
            <person name="Nazina T."/>
            <person name="Ivanova A."/>
            <person name="Parshina S."/>
            <person name="Kuever J."/>
            <person name="Muyzer G."/>
            <person name="Plugge C."/>
            <person name="Stams A."/>
            <person name="Woyke T."/>
        </authorList>
    </citation>
    <scope>NUCLEOTIDE SEQUENCE [LARGE SCALE GENOMIC DNA]</scope>
    <source>
        <strain evidence="3">DSM 6115 / VKM B-1805 / 17</strain>
    </source>
</reference>
<dbReference type="KEGG" id="dku:Desku_0860"/>
<evidence type="ECO:0000256" key="1">
    <source>
        <dbReference type="SAM" id="Phobius"/>
    </source>
</evidence>
<evidence type="ECO:0000313" key="2">
    <source>
        <dbReference type="EMBL" id="AEG14460.1"/>
    </source>
</evidence>
<dbReference type="RefSeq" id="WP_013821975.1">
    <property type="nucleotide sequence ID" value="NC_015573.1"/>
</dbReference>
<sequence>MKEFLLSEKGGIVEWLVGALIIGIGSFPIIAGITNALLQVSGEGEERIRDIIWTGY</sequence>
<keyword evidence="1" id="KW-0472">Membrane</keyword>
<name>A0AAU8P9A1_DESK7</name>
<keyword evidence="3" id="KW-1185">Reference proteome</keyword>
<proteinExistence type="predicted"/>